<dbReference type="OrthoDB" id="6436795at2759"/>
<accession>A0A443QWP6</accession>
<organism evidence="1 2">
    <name type="scientific">Leptotrombidium deliense</name>
    <dbReference type="NCBI Taxonomy" id="299467"/>
    <lineage>
        <taxon>Eukaryota</taxon>
        <taxon>Metazoa</taxon>
        <taxon>Ecdysozoa</taxon>
        <taxon>Arthropoda</taxon>
        <taxon>Chelicerata</taxon>
        <taxon>Arachnida</taxon>
        <taxon>Acari</taxon>
        <taxon>Acariformes</taxon>
        <taxon>Trombidiformes</taxon>
        <taxon>Prostigmata</taxon>
        <taxon>Anystina</taxon>
        <taxon>Parasitengona</taxon>
        <taxon>Trombiculoidea</taxon>
        <taxon>Trombiculidae</taxon>
        <taxon>Leptotrombidium</taxon>
    </lineage>
</organism>
<protein>
    <submittedName>
        <fullName evidence="1">Uncharacterized protein</fullName>
    </submittedName>
</protein>
<dbReference type="Proteomes" id="UP000288716">
    <property type="component" value="Unassembled WGS sequence"/>
</dbReference>
<keyword evidence="2" id="KW-1185">Reference proteome</keyword>
<feature type="non-terminal residue" evidence="1">
    <location>
        <position position="117"/>
    </location>
</feature>
<reference evidence="1 2" key="1">
    <citation type="journal article" date="2018" name="Gigascience">
        <title>Genomes of trombidid mites reveal novel predicted allergens and laterally-transferred genes associated with secondary metabolism.</title>
        <authorList>
            <person name="Dong X."/>
            <person name="Chaisiri K."/>
            <person name="Xia D."/>
            <person name="Armstrong S.D."/>
            <person name="Fang Y."/>
            <person name="Donnelly M.J."/>
            <person name="Kadowaki T."/>
            <person name="McGarry J.W."/>
            <person name="Darby A.C."/>
            <person name="Makepeace B.L."/>
        </authorList>
    </citation>
    <scope>NUCLEOTIDE SEQUENCE [LARGE SCALE GENOMIC DNA]</scope>
    <source>
        <strain evidence="1">UoL-UT</strain>
    </source>
</reference>
<evidence type="ECO:0000313" key="1">
    <source>
        <dbReference type="EMBL" id="RWS07457.1"/>
    </source>
</evidence>
<dbReference type="EMBL" id="NCKV01051298">
    <property type="protein sequence ID" value="RWS07457.1"/>
    <property type="molecule type" value="Genomic_DNA"/>
</dbReference>
<name>A0A443QWP6_9ACAR</name>
<dbReference type="STRING" id="299467.A0A443QWP6"/>
<dbReference type="PANTHER" id="PTHR31511">
    <property type="entry name" value="PROTEIN CBG23764"/>
    <property type="match status" value="1"/>
</dbReference>
<dbReference type="PANTHER" id="PTHR31511:SF12">
    <property type="entry name" value="RHO TERMINATION FACTOR N-TERMINAL DOMAIN-CONTAINING PROTEIN"/>
    <property type="match status" value="1"/>
</dbReference>
<proteinExistence type="predicted"/>
<dbReference type="VEuPathDB" id="VectorBase:LDEU014147"/>
<comment type="caution">
    <text evidence="1">The sequence shown here is derived from an EMBL/GenBank/DDBJ whole genome shotgun (WGS) entry which is preliminary data.</text>
</comment>
<gene>
    <name evidence="1" type="ORF">B4U80_00971</name>
</gene>
<evidence type="ECO:0000313" key="2">
    <source>
        <dbReference type="Proteomes" id="UP000288716"/>
    </source>
</evidence>
<dbReference type="AlphaFoldDB" id="A0A443QWP6"/>
<sequence length="117" mass="13652">MLRRSEDFGYSLYNMRLDKIYSLEMSINKYQPLKGGSYIKLPKWIIDKKAIINIRNSVEKCFIWSILAALHPVENNPQRGINFPINIKKDVPKFEKLNAMSINILSCDNNETITPLY</sequence>